<dbReference type="GeneID" id="136091706"/>
<organism evidence="2 3">
    <name type="scientific">Hydra vulgaris</name>
    <name type="common">Hydra</name>
    <name type="synonym">Hydra attenuata</name>
    <dbReference type="NCBI Taxonomy" id="6087"/>
    <lineage>
        <taxon>Eukaryota</taxon>
        <taxon>Metazoa</taxon>
        <taxon>Cnidaria</taxon>
        <taxon>Hydrozoa</taxon>
        <taxon>Hydroidolina</taxon>
        <taxon>Anthoathecata</taxon>
        <taxon>Aplanulata</taxon>
        <taxon>Hydridae</taxon>
        <taxon>Hydra</taxon>
    </lineage>
</organism>
<dbReference type="Pfam" id="PF00098">
    <property type="entry name" value="zf-CCHC"/>
    <property type="match status" value="1"/>
</dbReference>
<gene>
    <name evidence="3" type="primary">LOC136091706</name>
</gene>
<dbReference type="SMART" id="SM00343">
    <property type="entry name" value="ZnF_C2HC"/>
    <property type="match status" value="2"/>
</dbReference>
<accession>A0ABM4DLR4</accession>
<evidence type="ECO:0000313" key="2">
    <source>
        <dbReference type="Proteomes" id="UP001652625"/>
    </source>
</evidence>
<proteinExistence type="predicted"/>
<dbReference type="Gene3D" id="4.10.60.10">
    <property type="entry name" value="Zinc finger, CCHC-type"/>
    <property type="match status" value="1"/>
</dbReference>
<evidence type="ECO:0000313" key="3">
    <source>
        <dbReference type="RefSeq" id="XP_065675485.1"/>
    </source>
</evidence>
<name>A0ABM4DLR4_HYDVU</name>
<dbReference type="RefSeq" id="XP_065675485.1">
    <property type="nucleotide sequence ID" value="XM_065819413.1"/>
</dbReference>
<dbReference type="Proteomes" id="UP001652625">
    <property type="component" value="Chromosome 15"/>
</dbReference>
<feature type="domain" description="CCHC-type" evidence="1">
    <location>
        <begin position="44"/>
        <end position="59"/>
    </location>
</feature>
<sequence>MRAYKTSKTQLKALENTIQADSINKHGNKTKFNSLKIDRNLQKLCYYCGSQHTTSSCPAYGLKCTACGKLNHFARMCRSKTNRFNANRIDQADQNEVNLNVAELYIHHVAASMEPQCNVIPYNVYNSIPGKPPLKKTIIRLKSYGGNDIPVLGNCNLTVKMNNISRVCQFIVVSLSDVKPLLGLSSCKSIEILNINDVEIDKANILNIMVTFLPALV</sequence>
<keyword evidence="2" id="KW-1185">Reference proteome</keyword>
<dbReference type="InterPro" id="IPR036875">
    <property type="entry name" value="Znf_CCHC_sf"/>
</dbReference>
<evidence type="ECO:0000259" key="1">
    <source>
        <dbReference type="SMART" id="SM00343"/>
    </source>
</evidence>
<feature type="domain" description="CCHC-type" evidence="1">
    <location>
        <begin position="63"/>
        <end position="79"/>
    </location>
</feature>
<reference evidence="3" key="1">
    <citation type="submission" date="2025-08" db="UniProtKB">
        <authorList>
            <consortium name="RefSeq"/>
        </authorList>
    </citation>
    <scope>IDENTIFICATION</scope>
</reference>
<dbReference type="InterPro" id="IPR001878">
    <property type="entry name" value="Znf_CCHC"/>
</dbReference>
<protein>
    <submittedName>
        <fullName evidence="3">Uncharacterized protein LOC136091706</fullName>
    </submittedName>
</protein>
<dbReference type="SUPFAM" id="SSF57756">
    <property type="entry name" value="Retrovirus zinc finger-like domains"/>
    <property type="match status" value="1"/>
</dbReference>